<evidence type="ECO:0000256" key="1">
    <source>
        <dbReference type="SAM" id="SignalP"/>
    </source>
</evidence>
<comment type="caution">
    <text evidence="2">The sequence shown here is derived from an EMBL/GenBank/DDBJ whole genome shotgun (WGS) entry which is preliminary data.</text>
</comment>
<protein>
    <recommendedName>
        <fullName evidence="4">Secreted protein</fullName>
    </recommendedName>
</protein>
<accession>A0ABN3MJL1</accession>
<feature type="chain" id="PRO_5047395560" description="Secreted protein" evidence="1">
    <location>
        <begin position="25"/>
        <end position="131"/>
    </location>
</feature>
<reference evidence="2 3" key="1">
    <citation type="journal article" date="2019" name="Int. J. Syst. Evol. Microbiol.">
        <title>The Global Catalogue of Microorganisms (GCM) 10K type strain sequencing project: providing services to taxonomists for standard genome sequencing and annotation.</title>
        <authorList>
            <consortium name="The Broad Institute Genomics Platform"/>
            <consortium name="The Broad Institute Genome Sequencing Center for Infectious Disease"/>
            <person name="Wu L."/>
            <person name="Ma J."/>
        </authorList>
    </citation>
    <scope>NUCLEOTIDE SEQUENCE [LARGE SCALE GENOMIC DNA]</scope>
    <source>
        <strain evidence="2 3">JCM 16259</strain>
    </source>
</reference>
<keyword evidence="1" id="KW-0732">Signal</keyword>
<sequence>MRRTLLSGVAAVLMVAVTATTALADSCANVSRSAPAGWTPATTYSAPLVQGGWIWLPSLTAVFGPNAQFPPFWGKITPGTPDSILLGAPGANGNYTNGKTVSLLGVSAICQQSSQAYVVRQTDHGIQSGCE</sequence>
<organism evidence="2 3">
    <name type="scientific">Terrabacter carboxydivorans</name>
    <dbReference type="NCBI Taxonomy" id="619730"/>
    <lineage>
        <taxon>Bacteria</taxon>
        <taxon>Bacillati</taxon>
        <taxon>Actinomycetota</taxon>
        <taxon>Actinomycetes</taxon>
        <taxon>Micrococcales</taxon>
        <taxon>Intrasporangiaceae</taxon>
        <taxon>Terrabacter</taxon>
    </lineage>
</organism>
<proteinExistence type="predicted"/>
<evidence type="ECO:0008006" key="4">
    <source>
        <dbReference type="Google" id="ProtNLM"/>
    </source>
</evidence>
<feature type="signal peptide" evidence="1">
    <location>
        <begin position="1"/>
        <end position="24"/>
    </location>
</feature>
<dbReference type="Proteomes" id="UP001500730">
    <property type="component" value="Unassembled WGS sequence"/>
</dbReference>
<dbReference type="EMBL" id="BAAARE010000044">
    <property type="protein sequence ID" value="GAA2503241.1"/>
    <property type="molecule type" value="Genomic_DNA"/>
</dbReference>
<name>A0ABN3MJL1_9MICO</name>
<dbReference type="RefSeq" id="WP_344257502.1">
    <property type="nucleotide sequence ID" value="NZ_BAAARE010000044.1"/>
</dbReference>
<keyword evidence="3" id="KW-1185">Reference proteome</keyword>
<evidence type="ECO:0000313" key="2">
    <source>
        <dbReference type="EMBL" id="GAA2503241.1"/>
    </source>
</evidence>
<gene>
    <name evidence="2" type="ORF">GCM10009858_46600</name>
</gene>
<evidence type="ECO:0000313" key="3">
    <source>
        <dbReference type="Proteomes" id="UP001500730"/>
    </source>
</evidence>